<accession>A0A9P7YM13</accession>
<dbReference type="SUPFAM" id="SSF144083">
    <property type="entry name" value="Magnesium transport protein CorA, transmembrane region"/>
    <property type="match status" value="1"/>
</dbReference>
<sequence length="649" mass="74433">MVERKRSGFQEVMVEEQEEEDVKQYSYYNETLAKNSYATGDVYDPEPTGNGLQEWENPDGVPPAPYLAHVKSLSLIWRSLRLLADFMEVGTHPERWDGLLLGNPASKESRKKEVKRRARRTKVTRLDYLSSGVKCDDEYGTPDQLKTGLNDEKIREPGSFRLFVVEDLSRDMIELLGEHLDIEPAFFREQIFDYTWYNPRDRWVDAPRLSAVIRNQRWLRMRFPLIRYYKTSQDFMRASKEFEEFNVLRRPEDDTNNNSIWDKEEAKVGIARSRASFWYSGESKVGNAKGPIGVLLVDPTPTSGQPLWLGYRNWEEAPSMHGLKSVLKGPPRDSIYKDMIYWAQRTNAFKQSQTAPKSNTHLPIQALTHMVAAQWIEASEYVRTRLGQIEWEVSFPEHFVKTDRKINDTLKKLHIWRRLVPIYREMLTETLERAFQFSCHHPVQAITETSSTPHSPIANADTHGTGGIPQGNQTSPTALNTALAAQNSSPSSNASTSVDSSCHCKCWTPKPKESPIDAMKDDFERSLRYMEEYQQRIDRLTSVVTAIISIDDSHVSQEDNKNVARLTWLATFFIPLGFIASLFSMTSDVSSMKETIKWYFAAAIPLAVLSLGVARISTLPSVKTFQTKQGKRVRKFSKRISKTFSSKKK</sequence>
<evidence type="ECO:0000313" key="7">
    <source>
        <dbReference type="Proteomes" id="UP000824998"/>
    </source>
</evidence>
<evidence type="ECO:0000313" key="6">
    <source>
        <dbReference type="EMBL" id="KAG9235550.1"/>
    </source>
</evidence>
<reference evidence="6" key="1">
    <citation type="journal article" date="2021" name="IMA Fungus">
        <title>Genomic characterization of three marine fungi, including Emericellopsis atlantica sp. nov. with signatures of a generalist lifestyle and marine biomass degradation.</title>
        <authorList>
            <person name="Hagestad O.C."/>
            <person name="Hou L."/>
            <person name="Andersen J.H."/>
            <person name="Hansen E.H."/>
            <person name="Altermark B."/>
            <person name="Li C."/>
            <person name="Kuhnert E."/>
            <person name="Cox R.J."/>
            <person name="Crous P.W."/>
            <person name="Spatafora J.W."/>
            <person name="Lail K."/>
            <person name="Amirebrahimi M."/>
            <person name="Lipzen A."/>
            <person name="Pangilinan J."/>
            <person name="Andreopoulos W."/>
            <person name="Hayes R.D."/>
            <person name="Ng V."/>
            <person name="Grigoriev I.V."/>
            <person name="Jackson S.A."/>
            <person name="Sutton T.D.S."/>
            <person name="Dobson A.D.W."/>
            <person name="Rama T."/>
        </authorList>
    </citation>
    <scope>NUCLEOTIDE SEQUENCE</scope>
    <source>
        <strain evidence="6">TRa018bII</strain>
    </source>
</reference>
<organism evidence="6 7">
    <name type="scientific">Amylocarpus encephaloides</name>
    <dbReference type="NCBI Taxonomy" id="45428"/>
    <lineage>
        <taxon>Eukaryota</taxon>
        <taxon>Fungi</taxon>
        <taxon>Dikarya</taxon>
        <taxon>Ascomycota</taxon>
        <taxon>Pezizomycotina</taxon>
        <taxon>Leotiomycetes</taxon>
        <taxon>Helotiales</taxon>
        <taxon>Helotiales incertae sedis</taxon>
        <taxon>Amylocarpus</taxon>
    </lineage>
</organism>
<evidence type="ECO:0000256" key="1">
    <source>
        <dbReference type="ARBA" id="ARBA00004141"/>
    </source>
</evidence>
<evidence type="ECO:0000256" key="4">
    <source>
        <dbReference type="ARBA" id="ARBA00023136"/>
    </source>
</evidence>
<proteinExistence type="predicted"/>
<dbReference type="Proteomes" id="UP000824998">
    <property type="component" value="Unassembled WGS sequence"/>
</dbReference>
<dbReference type="GO" id="GO:0046873">
    <property type="term" value="F:metal ion transmembrane transporter activity"/>
    <property type="evidence" value="ECO:0007669"/>
    <property type="project" value="InterPro"/>
</dbReference>
<dbReference type="EMBL" id="MU251429">
    <property type="protein sequence ID" value="KAG9235550.1"/>
    <property type="molecule type" value="Genomic_DNA"/>
</dbReference>
<dbReference type="Pfam" id="PF01544">
    <property type="entry name" value="CorA"/>
    <property type="match status" value="1"/>
</dbReference>
<dbReference type="Gene3D" id="1.20.58.340">
    <property type="entry name" value="Magnesium transport protein CorA, transmembrane region"/>
    <property type="match status" value="1"/>
</dbReference>
<protein>
    <submittedName>
        <fullName evidence="6">Uncharacterized protein</fullName>
    </submittedName>
</protein>
<feature type="transmembrane region" description="Helical" evidence="5">
    <location>
        <begin position="566"/>
        <end position="586"/>
    </location>
</feature>
<dbReference type="GO" id="GO:0016020">
    <property type="term" value="C:membrane"/>
    <property type="evidence" value="ECO:0007669"/>
    <property type="project" value="UniProtKB-SubCell"/>
</dbReference>
<comment type="subcellular location">
    <subcellularLocation>
        <location evidence="1">Membrane</location>
        <topology evidence="1">Multi-pass membrane protein</topology>
    </subcellularLocation>
</comment>
<feature type="transmembrane region" description="Helical" evidence="5">
    <location>
        <begin position="598"/>
        <end position="617"/>
    </location>
</feature>
<gene>
    <name evidence="6" type="ORF">BJ875DRAFT_494902</name>
</gene>
<dbReference type="AlphaFoldDB" id="A0A9P7YM13"/>
<comment type="caution">
    <text evidence="6">The sequence shown here is derived from an EMBL/GenBank/DDBJ whole genome shotgun (WGS) entry which is preliminary data.</text>
</comment>
<evidence type="ECO:0000256" key="2">
    <source>
        <dbReference type="ARBA" id="ARBA00022692"/>
    </source>
</evidence>
<keyword evidence="2 5" id="KW-0812">Transmembrane</keyword>
<dbReference type="OrthoDB" id="5428055at2759"/>
<dbReference type="InterPro" id="IPR045863">
    <property type="entry name" value="CorA_TM1_TM2"/>
</dbReference>
<evidence type="ECO:0000256" key="5">
    <source>
        <dbReference type="SAM" id="Phobius"/>
    </source>
</evidence>
<keyword evidence="3 5" id="KW-1133">Transmembrane helix</keyword>
<keyword evidence="4 5" id="KW-0472">Membrane</keyword>
<keyword evidence="7" id="KW-1185">Reference proteome</keyword>
<dbReference type="InterPro" id="IPR002523">
    <property type="entry name" value="MgTranspt_CorA/ZnTranspt_ZntB"/>
</dbReference>
<name>A0A9P7YM13_9HELO</name>
<evidence type="ECO:0000256" key="3">
    <source>
        <dbReference type="ARBA" id="ARBA00022989"/>
    </source>
</evidence>